<dbReference type="Pfam" id="PF09864">
    <property type="entry name" value="MliC"/>
    <property type="match status" value="1"/>
</dbReference>
<keyword evidence="1" id="KW-0732">Signal</keyword>
<evidence type="ECO:0000313" key="8">
    <source>
        <dbReference type="Proteomes" id="UP001500657"/>
    </source>
</evidence>
<dbReference type="Gene3D" id="2.40.128.200">
    <property type="match status" value="1"/>
</dbReference>
<protein>
    <recommendedName>
        <fullName evidence="6">C-type lysozyme inhibitor domain-containing protein</fullName>
    </recommendedName>
</protein>
<organism evidence="7 8">
    <name type="scientific">Rhodanobacter caeni</name>
    <dbReference type="NCBI Taxonomy" id="657654"/>
    <lineage>
        <taxon>Bacteria</taxon>
        <taxon>Pseudomonadati</taxon>
        <taxon>Pseudomonadota</taxon>
        <taxon>Gammaproteobacteria</taxon>
        <taxon>Lysobacterales</taxon>
        <taxon>Rhodanobacteraceae</taxon>
        <taxon>Rhodanobacter</taxon>
    </lineage>
</organism>
<accession>A0ABP3DZ07</accession>
<gene>
    <name evidence="7" type="ORF">GCM10009126_06930</name>
</gene>
<dbReference type="InterPro" id="IPR036328">
    <property type="entry name" value="MliC_sf"/>
</dbReference>
<feature type="domain" description="C-type lysozyme inhibitor" evidence="6">
    <location>
        <begin position="60"/>
        <end position="116"/>
    </location>
</feature>
<dbReference type="SUPFAM" id="SSF141488">
    <property type="entry name" value="YdhA-like"/>
    <property type="match status" value="1"/>
</dbReference>
<dbReference type="EMBL" id="BAAAFO010000001">
    <property type="protein sequence ID" value="GAA0243852.1"/>
    <property type="molecule type" value="Genomic_DNA"/>
</dbReference>
<keyword evidence="8" id="KW-1185">Reference proteome</keyword>
<evidence type="ECO:0000256" key="3">
    <source>
        <dbReference type="ARBA" id="ARBA00023139"/>
    </source>
</evidence>
<evidence type="ECO:0000256" key="4">
    <source>
        <dbReference type="ARBA" id="ARBA00023288"/>
    </source>
</evidence>
<feature type="compositionally biased region" description="Basic and acidic residues" evidence="5">
    <location>
        <begin position="1"/>
        <end position="11"/>
    </location>
</feature>
<sequence length="136" mass="14444">MASADTLDRERLPHKRAPNIDTGAQTMADRIPLIALTLLLAGCQSSPPPAPAAVTKTLAYTCDDGRIVRAGYPDTDTAELAFDGKTHHLHIAISGSGARYIGDGWQWWSKGMQAWLAPLKSGESYASAPGVSCRAP</sequence>
<dbReference type="Proteomes" id="UP001500657">
    <property type="component" value="Unassembled WGS sequence"/>
</dbReference>
<evidence type="ECO:0000256" key="1">
    <source>
        <dbReference type="ARBA" id="ARBA00022729"/>
    </source>
</evidence>
<keyword evidence="4" id="KW-0449">Lipoprotein</keyword>
<comment type="caution">
    <text evidence="7">The sequence shown here is derived from an EMBL/GenBank/DDBJ whole genome shotgun (WGS) entry which is preliminary data.</text>
</comment>
<feature type="region of interest" description="Disordered" evidence="5">
    <location>
        <begin position="1"/>
        <end position="20"/>
    </location>
</feature>
<dbReference type="InterPro" id="IPR018660">
    <property type="entry name" value="MliC"/>
</dbReference>
<evidence type="ECO:0000256" key="5">
    <source>
        <dbReference type="SAM" id="MobiDB-lite"/>
    </source>
</evidence>
<evidence type="ECO:0000259" key="6">
    <source>
        <dbReference type="Pfam" id="PF09864"/>
    </source>
</evidence>
<keyword evidence="3" id="KW-0564">Palmitate</keyword>
<evidence type="ECO:0000313" key="7">
    <source>
        <dbReference type="EMBL" id="GAA0243852.1"/>
    </source>
</evidence>
<proteinExistence type="predicted"/>
<reference evidence="8" key="1">
    <citation type="journal article" date="2019" name="Int. J. Syst. Evol. Microbiol.">
        <title>The Global Catalogue of Microorganisms (GCM) 10K type strain sequencing project: providing services to taxonomists for standard genome sequencing and annotation.</title>
        <authorList>
            <consortium name="The Broad Institute Genomics Platform"/>
            <consortium name="The Broad Institute Genome Sequencing Center for Infectious Disease"/>
            <person name="Wu L."/>
            <person name="Ma J."/>
        </authorList>
    </citation>
    <scope>NUCLEOTIDE SEQUENCE [LARGE SCALE GENOMIC DNA]</scope>
    <source>
        <strain evidence="8">JCM 16242</strain>
    </source>
</reference>
<evidence type="ECO:0000256" key="2">
    <source>
        <dbReference type="ARBA" id="ARBA00023136"/>
    </source>
</evidence>
<keyword evidence="2" id="KW-0472">Membrane</keyword>
<name>A0ABP3DZ07_9GAMM</name>